<proteinExistence type="predicted"/>
<evidence type="ECO:0000313" key="3">
    <source>
        <dbReference type="Proteomes" id="UP000625682"/>
    </source>
</evidence>
<organism evidence="2 3">
    <name type="scientific">Streptomyces lacrimifluminis</name>
    <dbReference type="NCBI Taxonomy" id="1500077"/>
    <lineage>
        <taxon>Bacteria</taxon>
        <taxon>Bacillati</taxon>
        <taxon>Actinomycetota</taxon>
        <taxon>Actinomycetes</taxon>
        <taxon>Kitasatosporales</taxon>
        <taxon>Streptomycetaceae</taxon>
        <taxon>Streptomyces</taxon>
    </lineage>
</organism>
<protein>
    <recommendedName>
        <fullName evidence="4">Flagellar hook-length control protein</fullName>
    </recommendedName>
</protein>
<evidence type="ECO:0000256" key="1">
    <source>
        <dbReference type="SAM" id="SignalP"/>
    </source>
</evidence>
<comment type="caution">
    <text evidence="2">The sequence shown here is derived from an EMBL/GenBank/DDBJ whole genome shotgun (WGS) entry which is preliminary data.</text>
</comment>
<feature type="chain" id="PRO_5037309523" description="Flagellar hook-length control protein" evidence="1">
    <location>
        <begin position="31"/>
        <end position="179"/>
    </location>
</feature>
<evidence type="ECO:0000313" key="2">
    <source>
        <dbReference type="EMBL" id="GGJ70593.1"/>
    </source>
</evidence>
<keyword evidence="3" id="KW-1185">Reference proteome</keyword>
<gene>
    <name evidence="2" type="ORF">GCM10012282_79310</name>
</gene>
<accession>A0A917UNT4</accession>
<name>A0A917UNT4_9ACTN</name>
<keyword evidence="1" id="KW-0732">Signal</keyword>
<reference evidence="2" key="1">
    <citation type="journal article" date="2014" name="Int. J. Syst. Evol. Microbiol.">
        <title>Complete genome sequence of Corynebacterium casei LMG S-19264T (=DSM 44701T), isolated from a smear-ripened cheese.</title>
        <authorList>
            <consortium name="US DOE Joint Genome Institute (JGI-PGF)"/>
            <person name="Walter F."/>
            <person name="Albersmeier A."/>
            <person name="Kalinowski J."/>
            <person name="Ruckert C."/>
        </authorList>
    </citation>
    <scope>NUCLEOTIDE SEQUENCE</scope>
    <source>
        <strain evidence="2">CGMCC 4.7272</strain>
    </source>
</reference>
<sequence>MRKFFRQGIVGLSIAASLALLPTAATPAQAAPSAIPSGMTWTVLAEGTANGTVRVGSDSGTDPYYGDTPATATLPLLCLRVTGSGVPSGITPDFYAGWARGTVAATPPVQGKALTSLSVANSLCTQYYGTGWRMAEFHDGRYGSNLESSGGWSFWAHGYLPENTRFWTAIDDQPANPWN</sequence>
<dbReference type="EMBL" id="BMMU01000061">
    <property type="protein sequence ID" value="GGJ70593.1"/>
    <property type="molecule type" value="Genomic_DNA"/>
</dbReference>
<reference evidence="2" key="2">
    <citation type="submission" date="2020-09" db="EMBL/GenBank/DDBJ databases">
        <authorList>
            <person name="Sun Q."/>
            <person name="Zhou Y."/>
        </authorList>
    </citation>
    <scope>NUCLEOTIDE SEQUENCE</scope>
    <source>
        <strain evidence="2">CGMCC 4.7272</strain>
    </source>
</reference>
<feature type="signal peptide" evidence="1">
    <location>
        <begin position="1"/>
        <end position="30"/>
    </location>
</feature>
<dbReference type="AlphaFoldDB" id="A0A917UNT4"/>
<dbReference type="Proteomes" id="UP000625682">
    <property type="component" value="Unassembled WGS sequence"/>
</dbReference>
<dbReference type="RefSeq" id="WP_189152240.1">
    <property type="nucleotide sequence ID" value="NZ_BAABER010000062.1"/>
</dbReference>
<evidence type="ECO:0008006" key="4">
    <source>
        <dbReference type="Google" id="ProtNLM"/>
    </source>
</evidence>